<keyword evidence="3" id="KW-0546">Nucleotide metabolism</keyword>
<reference evidence="4" key="1">
    <citation type="submission" date="2020-10" db="EMBL/GenBank/DDBJ databases">
        <authorList>
            <person name="Gilroy R."/>
        </authorList>
    </citation>
    <scope>NUCLEOTIDE SEQUENCE</scope>
    <source>
        <strain evidence="4">10192</strain>
    </source>
</reference>
<dbReference type="GO" id="GO:0005737">
    <property type="term" value="C:cytoplasm"/>
    <property type="evidence" value="ECO:0007669"/>
    <property type="project" value="UniProtKB-SubCell"/>
</dbReference>
<dbReference type="PANTHER" id="PTHR43213">
    <property type="entry name" value="BIFUNCTIONAL DTTP/UTP PYROPHOSPHATASE/METHYLTRANSFERASE PROTEIN-RELATED"/>
    <property type="match status" value="1"/>
</dbReference>
<comment type="catalytic activity">
    <reaction evidence="3">
        <text>dTTP + H2O = dTMP + diphosphate + H(+)</text>
        <dbReference type="Rhea" id="RHEA:28534"/>
        <dbReference type="ChEBI" id="CHEBI:15377"/>
        <dbReference type="ChEBI" id="CHEBI:15378"/>
        <dbReference type="ChEBI" id="CHEBI:33019"/>
        <dbReference type="ChEBI" id="CHEBI:37568"/>
        <dbReference type="ChEBI" id="CHEBI:63528"/>
        <dbReference type="EC" id="3.6.1.9"/>
    </reaction>
</comment>
<proteinExistence type="inferred from homology"/>
<dbReference type="PIRSF" id="PIRSF006305">
    <property type="entry name" value="Maf"/>
    <property type="match status" value="1"/>
</dbReference>
<dbReference type="HAMAP" id="MF_00528">
    <property type="entry name" value="Maf"/>
    <property type="match status" value="1"/>
</dbReference>
<dbReference type="InterPro" id="IPR003697">
    <property type="entry name" value="Maf-like"/>
</dbReference>
<keyword evidence="2 3" id="KW-0378">Hydrolase</keyword>
<comment type="function">
    <text evidence="3">Nucleoside triphosphate pyrophosphatase that hydrolyzes dTTP and UTP. May have a dual role in cell division arrest and in preventing the incorporation of modified nucleotides into cellular nucleic acids.</text>
</comment>
<evidence type="ECO:0000256" key="1">
    <source>
        <dbReference type="ARBA" id="ARBA00001968"/>
    </source>
</evidence>
<sequence>MGKIVLASSSPRRQDILRKNNYVFEIIPSPYVEDHSRTDFSYDFIESLAKNKAMAVLPLVQEPSLIIGADTVVVLDGKILGKPDGRNGAFNMLKSLSGKTHLVVTSIAVVNSVTSECKINSTTSRVEFNNLTDKQIAYYVDNYKPFDKAGSYGIQEMPDGYIKAYSGSLENIIGLCPEALANLISEAKRCIRW</sequence>
<comment type="cofactor">
    <cofactor evidence="1 3">
        <name>a divalent metal cation</name>
        <dbReference type="ChEBI" id="CHEBI:60240"/>
    </cofactor>
</comment>
<dbReference type="SUPFAM" id="SSF52972">
    <property type="entry name" value="ITPase-like"/>
    <property type="match status" value="1"/>
</dbReference>
<comment type="caution">
    <text evidence="3">Lacks conserved residue(s) required for the propagation of feature annotation.</text>
</comment>
<evidence type="ECO:0000256" key="3">
    <source>
        <dbReference type="HAMAP-Rule" id="MF_00528"/>
    </source>
</evidence>
<dbReference type="CDD" id="cd00555">
    <property type="entry name" value="Maf"/>
    <property type="match status" value="1"/>
</dbReference>
<accession>A0A9D9DS55</accession>
<dbReference type="GO" id="GO:0047429">
    <property type="term" value="F:nucleoside triphosphate diphosphatase activity"/>
    <property type="evidence" value="ECO:0007669"/>
    <property type="project" value="UniProtKB-EC"/>
</dbReference>
<dbReference type="PANTHER" id="PTHR43213:SF5">
    <property type="entry name" value="BIFUNCTIONAL DTTP_UTP PYROPHOSPHATASE_METHYLTRANSFERASE PROTEIN-RELATED"/>
    <property type="match status" value="1"/>
</dbReference>
<reference evidence="4" key="2">
    <citation type="journal article" date="2021" name="PeerJ">
        <title>Extensive microbial diversity within the chicken gut microbiome revealed by metagenomics and culture.</title>
        <authorList>
            <person name="Gilroy R."/>
            <person name="Ravi A."/>
            <person name="Getino M."/>
            <person name="Pursley I."/>
            <person name="Horton D.L."/>
            <person name="Alikhan N.F."/>
            <person name="Baker D."/>
            <person name="Gharbi K."/>
            <person name="Hall N."/>
            <person name="Watson M."/>
            <person name="Adriaenssens E.M."/>
            <person name="Foster-Nyarko E."/>
            <person name="Jarju S."/>
            <person name="Secka A."/>
            <person name="Antonio M."/>
            <person name="Oren A."/>
            <person name="Chaudhuri R.R."/>
            <person name="La Ragione R."/>
            <person name="Hildebrand F."/>
            <person name="Pallen M.J."/>
        </authorList>
    </citation>
    <scope>NUCLEOTIDE SEQUENCE</scope>
    <source>
        <strain evidence="4">10192</strain>
    </source>
</reference>
<feature type="site" description="Important for substrate specificity" evidence="3">
    <location>
        <position position="71"/>
    </location>
</feature>
<feature type="active site" description="Proton acceptor" evidence="3">
    <location>
        <position position="70"/>
    </location>
</feature>
<feature type="site" description="Important for substrate specificity" evidence="3">
    <location>
        <position position="155"/>
    </location>
</feature>
<organism evidence="4 5">
    <name type="scientific">Candidatus Scatousia excrementipullorum</name>
    <dbReference type="NCBI Taxonomy" id="2840936"/>
    <lineage>
        <taxon>Bacteria</taxon>
        <taxon>Candidatus Scatousia</taxon>
    </lineage>
</organism>
<evidence type="ECO:0000313" key="4">
    <source>
        <dbReference type="EMBL" id="MBO8431065.1"/>
    </source>
</evidence>
<protein>
    <recommendedName>
        <fullName evidence="3">dTTP/UTP pyrophosphatase</fullName>
        <shortName evidence="3">dTTPase/UTPase</shortName>
        <ecNumber evidence="3">3.6.1.9</ecNumber>
    </recommendedName>
    <alternativeName>
        <fullName evidence="3">Nucleoside triphosphate pyrophosphatase</fullName>
    </alternativeName>
    <alternativeName>
        <fullName evidence="3">Nucleotide pyrophosphatase</fullName>
        <shortName evidence="3">Nucleotide PPase</shortName>
    </alternativeName>
</protein>
<evidence type="ECO:0000256" key="2">
    <source>
        <dbReference type="ARBA" id="ARBA00022801"/>
    </source>
</evidence>
<dbReference type="AlphaFoldDB" id="A0A9D9DS55"/>
<comment type="catalytic activity">
    <reaction evidence="3">
        <text>UTP + H2O = UMP + diphosphate + H(+)</text>
        <dbReference type="Rhea" id="RHEA:29395"/>
        <dbReference type="ChEBI" id="CHEBI:15377"/>
        <dbReference type="ChEBI" id="CHEBI:15378"/>
        <dbReference type="ChEBI" id="CHEBI:33019"/>
        <dbReference type="ChEBI" id="CHEBI:46398"/>
        <dbReference type="ChEBI" id="CHEBI:57865"/>
        <dbReference type="EC" id="3.6.1.9"/>
    </reaction>
</comment>
<comment type="subcellular location">
    <subcellularLocation>
        <location evidence="3">Cytoplasm</location>
    </subcellularLocation>
</comment>
<dbReference type="InterPro" id="IPR029001">
    <property type="entry name" value="ITPase-like_fam"/>
</dbReference>
<name>A0A9D9DS55_9BACT</name>
<keyword evidence="3" id="KW-0963">Cytoplasm</keyword>
<dbReference type="NCBIfam" id="TIGR00172">
    <property type="entry name" value="maf"/>
    <property type="match status" value="1"/>
</dbReference>
<dbReference type="GO" id="GO:0009117">
    <property type="term" value="P:nucleotide metabolic process"/>
    <property type="evidence" value="ECO:0007669"/>
    <property type="project" value="UniProtKB-KW"/>
</dbReference>
<gene>
    <name evidence="4" type="primary">maf</name>
    <name evidence="4" type="ORF">IAC76_06720</name>
</gene>
<dbReference type="Pfam" id="PF02545">
    <property type="entry name" value="Maf"/>
    <property type="match status" value="1"/>
</dbReference>
<comment type="caution">
    <text evidence="4">The sequence shown here is derived from an EMBL/GenBank/DDBJ whole genome shotgun (WGS) entry which is preliminary data.</text>
</comment>
<comment type="similarity">
    <text evidence="3">Belongs to the Maf family. YhdE subfamily.</text>
</comment>
<dbReference type="EMBL" id="JADIND010000146">
    <property type="protein sequence ID" value="MBO8431065.1"/>
    <property type="molecule type" value="Genomic_DNA"/>
</dbReference>
<dbReference type="Gene3D" id="3.90.950.10">
    <property type="match status" value="1"/>
</dbReference>
<evidence type="ECO:0000313" key="5">
    <source>
        <dbReference type="Proteomes" id="UP000823632"/>
    </source>
</evidence>
<feature type="site" description="Important for substrate specificity" evidence="3">
    <location>
        <position position="12"/>
    </location>
</feature>
<dbReference type="EC" id="3.6.1.9" evidence="3"/>
<dbReference type="Proteomes" id="UP000823632">
    <property type="component" value="Unassembled WGS sequence"/>
</dbReference>